<evidence type="ECO:0000256" key="4">
    <source>
        <dbReference type="ARBA" id="ARBA00022475"/>
    </source>
</evidence>
<feature type="transmembrane region" description="Helical" evidence="8">
    <location>
        <begin position="307"/>
        <end position="331"/>
    </location>
</feature>
<keyword evidence="6 8" id="KW-1133">Transmembrane helix</keyword>
<evidence type="ECO:0000256" key="1">
    <source>
        <dbReference type="ARBA" id="ARBA00004651"/>
    </source>
</evidence>
<dbReference type="CDD" id="cd17320">
    <property type="entry name" value="MFS_MdfA_MDR_like"/>
    <property type="match status" value="1"/>
</dbReference>
<evidence type="ECO:0000313" key="10">
    <source>
        <dbReference type="EMBL" id="MDZ8160485.1"/>
    </source>
</evidence>
<dbReference type="PANTHER" id="PTHR23502:SF132">
    <property type="entry name" value="POLYAMINE TRANSPORTER 2-RELATED"/>
    <property type="match status" value="1"/>
</dbReference>
<feature type="transmembrane region" description="Helical" evidence="8">
    <location>
        <begin position="138"/>
        <end position="160"/>
    </location>
</feature>
<dbReference type="InterPro" id="IPR020846">
    <property type="entry name" value="MFS_dom"/>
</dbReference>
<feature type="transmembrane region" description="Helical" evidence="8">
    <location>
        <begin position="81"/>
        <end position="99"/>
    </location>
</feature>
<comment type="similarity">
    <text evidence="2">Belongs to the major facilitator superfamily. Bcr/CmlA family.</text>
</comment>
<evidence type="ECO:0000256" key="6">
    <source>
        <dbReference type="ARBA" id="ARBA00022989"/>
    </source>
</evidence>
<keyword evidence="4" id="KW-1003">Cell membrane</keyword>
<feature type="transmembrane region" description="Helical" evidence="8">
    <location>
        <begin position="280"/>
        <end position="301"/>
    </location>
</feature>
<dbReference type="RefSeq" id="WP_194423201.1">
    <property type="nucleotide sequence ID" value="NZ_BAAAPT010000001.1"/>
</dbReference>
<protein>
    <submittedName>
        <fullName evidence="10">Multidrug effflux MFS transporter</fullName>
    </submittedName>
</protein>
<dbReference type="PROSITE" id="PS50850">
    <property type="entry name" value="MFS"/>
    <property type="match status" value="1"/>
</dbReference>
<dbReference type="InterPro" id="IPR036259">
    <property type="entry name" value="MFS_trans_sf"/>
</dbReference>
<dbReference type="Pfam" id="PF07690">
    <property type="entry name" value="MFS_1"/>
    <property type="match status" value="1"/>
</dbReference>
<gene>
    <name evidence="10" type="ORF">R2Q92_01470</name>
</gene>
<feature type="transmembrane region" description="Helical" evidence="8">
    <location>
        <begin position="166"/>
        <end position="188"/>
    </location>
</feature>
<feature type="transmembrane region" description="Helical" evidence="8">
    <location>
        <begin position="105"/>
        <end position="126"/>
    </location>
</feature>
<comment type="subcellular location">
    <subcellularLocation>
        <location evidence="1">Cell membrane</location>
        <topology evidence="1">Multi-pass membrane protein</topology>
    </subcellularLocation>
</comment>
<dbReference type="NCBIfam" id="TIGR00710">
    <property type="entry name" value="efflux_Bcr_CflA"/>
    <property type="match status" value="1"/>
</dbReference>
<feature type="transmembrane region" description="Helical" evidence="8">
    <location>
        <begin position="343"/>
        <end position="363"/>
    </location>
</feature>
<dbReference type="EMBL" id="JAWJYN010000001">
    <property type="protein sequence ID" value="MDZ8160485.1"/>
    <property type="molecule type" value="Genomic_DNA"/>
</dbReference>
<keyword evidence="5 8" id="KW-0812">Transmembrane</keyword>
<evidence type="ECO:0000256" key="5">
    <source>
        <dbReference type="ARBA" id="ARBA00022692"/>
    </source>
</evidence>
<accession>A0ABU5N342</accession>
<reference evidence="10 11" key="1">
    <citation type="submission" date="2023-10" db="EMBL/GenBank/DDBJ databases">
        <title>Microbacterium xanthum sp. nov., isolated from seaweed.</title>
        <authorList>
            <person name="Lee S.D."/>
        </authorList>
    </citation>
    <scope>NUCLEOTIDE SEQUENCE [LARGE SCALE GENOMIC DNA]</scope>
    <source>
        <strain evidence="10 11">KCTC 19124</strain>
    </source>
</reference>
<sequence>MTETAHRTGIRPPLLLVLALLASVAPFSTDLYLSAFPQMADDLGVSATSIQLTLTSFLVGLAGGQLVFGPVSDRLGRRGPLLAGAVLFVVASVGAVLAPTIELLIAARFIQGLAGAAGMVLGRAVIADLERGKAAARAFSLMMIVGGIAPVVAPLAGSLIVDLVGWRAVLAVLVVLAVVMLLGSWFVVPESLPPHRRGAQRSGAGAAALRSRAFLSPAATFVFAFSAMMAYISASPFLYQEVMGLDAVAYGVLFGVNALGLAAASVAATRLLRVLSTEKVLGLGVAGVVVGAVATLVVSVAGAPVGWLAVTIFVAVASLGGVMGPGTALALGAVPGAAGAASAALGAAQFGFAAVVSPLVGLAGEQSTVPLGVVMASCAVLAAGAFLAGARGPRT</sequence>
<evidence type="ECO:0000256" key="7">
    <source>
        <dbReference type="ARBA" id="ARBA00023136"/>
    </source>
</evidence>
<evidence type="ECO:0000256" key="8">
    <source>
        <dbReference type="SAM" id="Phobius"/>
    </source>
</evidence>
<evidence type="ECO:0000256" key="2">
    <source>
        <dbReference type="ARBA" id="ARBA00006236"/>
    </source>
</evidence>
<name>A0ABU5N342_9MICO</name>
<evidence type="ECO:0000259" key="9">
    <source>
        <dbReference type="PROSITE" id="PS50850"/>
    </source>
</evidence>
<keyword evidence="7 8" id="KW-0472">Membrane</keyword>
<dbReference type="Proteomes" id="UP001291912">
    <property type="component" value="Unassembled WGS sequence"/>
</dbReference>
<feature type="transmembrane region" description="Helical" evidence="8">
    <location>
        <begin position="369"/>
        <end position="390"/>
    </location>
</feature>
<dbReference type="SUPFAM" id="SSF103473">
    <property type="entry name" value="MFS general substrate transporter"/>
    <property type="match status" value="1"/>
</dbReference>
<dbReference type="InterPro" id="IPR004812">
    <property type="entry name" value="Efflux_drug-R_Bcr/CmlA"/>
</dbReference>
<organism evidence="10 11">
    <name type="scientific">Microbacterium aquimaris</name>
    <dbReference type="NCBI Taxonomy" id="459816"/>
    <lineage>
        <taxon>Bacteria</taxon>
        <taxon>Bacillati</taxon>
        <taxon>Actinomycetota</taxon>
        <taxon>Actinomycetes</taxon>
        <taxon>Micrococcales</taxon>
        <taxon>Microbacteriaceae</taxon>
        <taxon>Microbacterium</taxon>
    </lineage>
</organism>
<keyword evidence="3" id="KW-0813">Transport</keyword>
<dbReference type="PANTHER" id="PTHR23502">
    <property type="entry name" value="MAJOR FACILITATOR SUPERFAMILY"/>
    <property type="match status" value="1"/>
</dbReference>
<feature type="transmembrane region" description="Helical" evidence="8">
    <location>
        <begin position="209"/>
        <end position="232"/>
    </location>
</feature>
<feature type="transmembrane region" description="Helical" evidence="8">
    <location>
        <begin position="50"/>
        <end position="69"/>
    </location>
</feature>
<proteinExistence type="inferred from homology"/>
<keyword evidence="11" id="KW-1185">Reference proteome</keyword>
<evidence type="ECO:0000313" key="11">
    <source>
        <dbReference type="Proteomes" id="UP001291912"/>
    </source>
</evidence>
<dbReference type="InterPro" id="IPR011701">
    <property type="entry name" value="MFS"/>
</dbReference>
<feature type="domain" description="Major facilitator superfamily (MFS) profile" evidence="9">
    <location>
        <begin position="14"/>
        <end position="395"/>
    </location>
</feature>
<comment type="caution">
    <text evidence="10">The sequence shown here is derived from an EMBL/GenBank/DDBJ whole genome shotgun (WGS) entry which is preliminary data.</text>
</comment>
<evidence type="ECO:0000256" key="3">
    <source>
        <dbReference type="ARBA" id="ARBA00022448"/>
    </source>
</evidence>
<feature type="transmembrane region" description="Helical" evidence="8">
    <location>
        <begin position="247"/>
        <end position="268"/>
    </location>
</feature>
<dbReference type="Gene3D" id="1.20.1720.10">
    <property type="entry name" value="Multidrug resistance protein D"/>
    <property type="match status" value="1"/>
</dbReference>